<evidence type="ECO:0000313" key="1">
    <source>
        <dbReference type="EMBL" id="CRZ10312.1"/>
    </source>
</evidence>
<protein>
    <submittedName>
        <fullName evidence="1">Uncharacterized protein</fullName>
    </submittedName>
</protein>
<reference evidence="1" key="1">
    <citation type="submission" date="2015-04" db="EMBL/GenBank/DDBJ databases">
        <title>The genome sequence of the plant pathogenic Rhizarian Plasmodiophora brassicae reveals insights in its biotrophic life cycle and the origin of chitin synthesis.</title>
        <authorList>
            <person name="Schwelm A."/>
            <person name="Fogelqvist J."/>
            <person name="Knaust A."/>
            <person name="Julke S."/>
            <person name="Lilja T."/>
            <person name="Dhandapani V."/>
            <person name="Bonilla-Rosso G."/>
            <person name="Karlsson M."/>
            <person name="Shevchenko A."/>
            <person name="Choi S.R."/>
            <person name="Kim H.G."/>
            <person name="Park J.Y."/>
            <person name="Lim Y.P."/>
            <person name="Ludwig-Muller J."/>
            <person name="Dixelius C."/>
        </authorList>
    </citation>
    <scope>NUCLEOTIDE SEQUENCE</scope>
    <source>
        <tissue evidence="1">Potato root galls</tissue>
    </source>
</reference>
<dbReference type="EMBL" id="HACM01009870">
    <property type="protein sequence ID" value="CRZ10312.1"/>
    <property type="molecule type" value="Transcribed_RNA"/>
</dbReference>
<accession>A0A0H5R9F9</accession>
<proteinExistence type="predicted"/>
<dbReference type="AlphaFoldDB" id="A0A0H5R9F9"/>
<name>A0A0H5R9F9_9EUKA</name>
<organism evidence="1">
    <name type="scientific">Spongospora subterranea</name>
    <dbReference type="NCBI Taxonomy" id="70186"/>
    <lineage>
        <taxon>Eukaryota</taxon>
        <taxon>Sar</taxon>
        <taxon>Rhizaria</taxon>
        <taxon>Endomyxa</taxon>
        <taxon>Phytomyxea</taxon>
        <taxon>Plasmodiophorida</taxon>
        <taxon>Plasmodiophoridae</taxon>
        <taxon>Spongospora</taxon>
    </lineage>
</organism>
<sequence>MHSANFRPTVDRKLEAIQERLTMFQDKLKTCQSDSARQPVISEIGFLQTRKMVCQKHKGVLLKSANTSKEEGWPSLVLVNRGFTNEYRLAESRIVSSCNQVL</sequence>